<feature type="domain" description="HTH lacI-type" evidence="4">
    <location>
        <begin position="4"/>
        <end position="58"/>
    </location>
</feature>
<keyword evidence="3" id="KW-0804">Transcription</keyword>
<reference evidence="5" key="1">
    <citation type="submission" date="2019-08" db="EMBL/GenBank/DDBJ databases">
        <authorList>
            <person name="Kucharzyk K."/>
            <person name="Murdoch R.W."/>
            <person name="Higgins S."/>
            <person name="Loffler F."/>
        </authorList>
    </citation>
    <scope>NUCLEOTIDE SEQUENCE</scope>
</reference>
<evidence type="ECO:0000256" key="2">
    <source>
        <dbReference type="ARBA" id="ARBA00023125"/>
    </source>
</evidence>
<dbReference type="AlphaFoldDB" id="A0A644VW97"/>
<organism evidence="5">
    <name type="scientific">bioreactor metagenome</name>
    <dbReference type="NCBI Taxonomy" id="1076179"/>
    <lineage>
        <taxon>unclassified sequences</taxon>
        <taxon>metagenomes</taxon>
        <taxon>ecological metagenomes</taxon>
    </lineage>
</organism>
<dbReference type="Gene3D" id="1.10.260.40">
    <property type="entry name" value="lambda repressor-like DNA-binding domains"/>
    <property type="match status" value="1"/>
</dbReference>
<comment type="caution">
    <text evidence="5">The sequence shown here is derived from an EMBL/GenBank/DDBJ whole genome shotgun (WGS) entry which is preliminary data.</text>
</comment>
<dbReference type="PROSITE" id="PS50932">
    <property type="entry name" value="HTH_LACI_2"/>
    <property type="match status" value="1"/>
</dbReference>
<dbReference type="SUPFAM" id="SSF53822">
    <property type="entry name" value="Periplasmic binding protein-like I"/>
    <property type="match status" value="1"/>
</dbReference>
<dbReference type="SUPFAM" id="SSF47413">
    <property type="entry name" value="lambda repressor-like DNA-binding domains"/>
    <property type="match status" value="1"/>
</dbReference>
<dbReference type="SMART" id="SM00354">
    <property type="entry name" value="HTH_LACI"/>
    <property type="match status" value="1"/>
</dbReference>
<dbReference type="Pfam" id="PF13377">
    <property type="entry name" value="Peripla_BP_3"/>
    <property type="match status" value="1"/>
</dbReference>
<dbReference type="InterPro" id="IPR046335">
    <property type="entry name" value="LacI/GalR-like_sensor"/>
</dbReference>
<evidence type="ECO:0000256" key="1">
    <source>
        <dbReference type="ARBA" id="ARBA00023015"/>
    </source>
</evidence>
<protein>
    <submittedName>
        <fullName evidence="5">Catabolite control protein A</fullName>
    </submittedName>
</protein>
<evidence type="ECO:0000256" key="3">
    <source>
        <dbReference type="ARBA" id="ARBA00023163"/>
    </source>
</evidence>
<proteinExistence type="predicted"/>
<gene>
    <name evidence="5" type="primary">ccpA_9</name>
    <name evidence="5" type="ORF">SDC9_41768</name>
</gene>
<dbReference type="InterPro" id="IPR028082">
    <property type="entry name" value="Peripla_BP_I"/>
</dbReference>
<dbReference type="CDD" id="cd01392">
    <property type="entry name" value="HTH_LacI"/>
    <property type="match status" value="1"/>
</dbReference>
<dbReference type="InterPro" id="IPR000843">
    <property type="entry name" value="HTH_LacI"/>
</dbReference>
<dbReference type="Pfam" id="PF00356">
    <property type="entry name" value="LacI"/>
    <property type="match status" value="1"/>
</dbReference>
<dbReference type="PRINTS" id="PR00036">
    <property type="entry name" value="HTHLACI"/>
</dbReference>
<dbReference type="InterPro" id="IPR010982">
    <property type="entry name" value="Lambda_DNA-bd_dom_sf"/>
</dbReference>
<dbReference type="PANTHER" id="PTHR30146">
    <property type="entry name" value="LACI-RELATED TRANSCRIPTIONAL REPRESSOR"/>
    <property type="match status" value="1"/>
</dbReference>
<accession>A0A644VW97</accession>
<dbReference type="GO" id="GO:0003700">
    <property type="term" value="F:DNA-binding transcription factor activity"/>
    <property type="evidence" value="ECO:0007669"/>
    <property type="project" value="TreeGrafter"/>
</dbReference>
<evidence type="ECO:0000313" key="5">
    <source>
        <dbReference type="EMBL" id="MPL95596.1"/>
    </source>
</evidence>
<dbReference type="Gene3D" id="3.40.50.2300">
    <property type="match status" value="2"/>
</dbReference>
<dbReference type="PROSITE" id="PS00356">
    <property type="entry name" value="HTH_LACI_1"/>
    <property type="match status" value="1"/>
</dbReference>
<keyword evidence="2" id="KW-0238">DNA-binding</keyword>
<name>A0A644VW97_9ZZZZ</name>
<dbReference type="CDD" id="cd06267">
    <property type="entry name" value="PBP1_LacI_sugar_binding-like"/>
    <property type="match status" value="1"/>
</dbReference>
<evidence type="ECO:0000259" key="4">
    <source>
        <dbReference type="PROSITE" id="PS50932"/>
    </source>
</evidence>
<sequence>MKNITIKDVAEMAEVSISTVSRVINGRENVAPEYAVRVNAAMEALGWRPNSSAQNLRNCKGRTVGLILPNTSDPFFGSIADSVVSHCSQQELSVIILVSHTQGEYDEESMFRRLSQVGVDGLIYCSIREVNQEVFNKYFANTPAVICSRHDLIPGRPHVYFSHQKGGYLATRHLLEMGHRKIGLLVGVFGNKFNCADDLQPYLDDPVSAGPYSGVDKYIGARRALEEMNVPFYPELLEFVDLGNAYQSGMEAMRRLISRTADIDAVFCSNDLSANGAISMLNQQKVRVPDQVSIIGYDNGLMATCTQPQLSTVVQDTNLLGLECVRTMKLLLDGQLCGDTVLDVQLIVRQSSCRRQM</sequence>
<dbReference type="GO" id="GO:0000976">
    <property type="term" value="F:transcription cis-regulatory region binding"/>
    <property type="evidence" value="ECO:0007669"/>
    <property type="project" value="TreeGrafter"/>
</dbReference>
<dbReference type="EMBL" id="VSSQ01000474">
    <property type="protein sequence ID" value="MPL95596.1"/>
    <property type="molecule type" value="Genomic_DNA"/>
</dbReference>
<keyword evidence="1" id="KW-0805">Transcription regulation</keyword>
<dbReference type="PANTHER" id="PTHR30146:SF109">
    <property type="entry name" value="HTH-TYPE TRANSCRIPTIONAL REGULATOR GALS"/>
    <property type="match status" value="1"/>
</dbReference>